<keyword evidence="1" id="KW-0812">Transmembrane</keyword>
<feature type="transmembrane region" description="Helical" evidence="1">
    <location>
        <begin position="12"/>
        <end position="33"/>
    </location>
</feature>
<dbReference type="EMBL" id="KM507819">
    <property type="protein sequence ID" value="AIT14121.1"/>
    <property type="molecule type" value="Genomic_DNA"/>
</dbReference>
<organism evidence="2 3">
    <name type="scientific">Escherichia phage 121Q</name>
    <dbReference type="NCBI Taxonomy" id="1555202"/>
    <lineage>
        <taxon>Viruses</taxon>
        <taxon>Duplodnaviria</taxon>
        <taxon>Heunggongvirae</taxon>
        <taxon>Uroviricota</taxon>
        <taxon>Caudoviricetes</taxon>
        <taxon>Asteriusvirus</taxon>
        <taxon>Asteriusvirus av121Q</taxon>
    </lineage>
</organism>
<evidence type="ECO:0000256" key="1">
    <source>
        <dbReference type="SAM" id="Phobius"/>
    </source>
</evidence>
<keyword evidence="1" id="KW-0472">Membrane</keyword>
<evidence type="ECO:0000313" key="2">
    <source>
        <dbReference type="EMBL" id="AIT14121.1"/>
    </source>
</evidence>
<dbReference type="RefSeq" id="YP_009101818.1">
    <property type="nucleotide sequence ID" value="NC_025447.1"/>
</dbReference>
<accession>A0A097EXJ2</accession>
<name>A0A097EXJ2_9CAUD</name>
<dbReference type="Proteomes" id="UP000029889">
    <property type="component" value="Segment"/>
</dbReference>
<proteinExistence type="predicted"/>
<feature type="transmembrane region" description="Helical" evidence="1">
    <location>
        <begin position="53"/>
        <end position="73"/>
    </location>
</feature>
<dbReference type="GeneID" id="22111271"/>
<feature type="transmembrane region" description="Helical" evidence="1">
    <location>
        <begin position="79"/>
        <end position="107"/>
    </location>
</feature>
<sequence>MNGIELSFVGQLLVMAYTFIFSLNAFVCIGKYFHKRPLSNIYDVIQKRYSPAYTVLGTVFNFGFIVLIIGLFTSSLNTITFGLMICSLVLAVIICCLVLHLVVLLYIKISEIHQRLGMRK</sequence>
<keyword evidence="1" id="KW-1133">Transmembrane helix</keyword>
<protein>
    <submittedName>
        <fullName evidence="2">Uncharacterized protein</fullName>
    </submittedName>
</protein>
<reference evidence="2 3" key="1">
    <citation type="submission" date="2014-09" db="EMBL/GenBank/DDBJ databases">
        <authorList>
            <person name="Lapin J.S."/>
            <person name="Pope W.H."/>
            <person name="Hua J."/>
            <person name="Ford M.E."/>
            <person name="Conway J.F."/>
            <person name="Hatfull G.F."/>
            <person name="Hendrix R.W."/>
        </authorList>
    </citation>
    <scope>NUCLEOTIDE SEQUENCE [LARGE SCALE GENOMIC DNA]</scope>
</reference>
<dbReference type="KEGG" id="vg:22111271"/>
<gene>
    <name evidence="2" type="primary">231</name>
    <name evidence="2" type="ORF">PBI_121Q_231</name>
</gene>
<keyword evidence="3" id="KW-1185">Reference proteome</keyword>
<evidence type="ECO:0000313" key="3">
    <source>
        <dbReference type="Proteomes" id="UP000029889"/>
    </source>
</evidence>